<keyword evidence="4" id="KW-1185">Reference proteome</keyword>
<feature type="domain" description="NUMOD4" evidence="1">
    <location>
        <begin position="9"/>
        <end position="49"/>
    </location>
</feature>
<evidence type="ECO:0000259" key="1">
    <source>
        <dbReference type="Pfam" id="PF07463"/>
    </source>
</evidence>
<comment type="caution">
    <text evidence="3">The sequence shown here is derived from an EMBL/GenBank/DDBJ whole genome shotgun (WGS) entry which is preliminary data.</text>
</comment>
<dbReference type="SUPFAM" id="SSF64496">
    <property type="entry name" value="DNA-binding domain of intron-encoded endonucleases"/>
    <property type="match status" value="1"/>
</dbReference>
<dbReference type="InterPro" id="IPR044925">
    <property type="entry name" value="His-Me_finger_sf"/>
</dbReference>
<feature type="domain" description="DNA endonuclease I-HmuI-like NUMOD-like" evidence="2">
    <location>
        <begin position="122"/>
        <end position="158"/>
    </location>
</feature>
<organism evidence="3 4">
    <name type="scientific">Blautia hydrogenotrophica (strain DSM 10507 / JCM 14656 / S5a33)</name>
    <name type="common">Ruminococcus hydrogenotrophicus</name>
    <dbReference type="NCBI Taxonomy" id="476272"/>
    <lineage>
        <taxon>Bacteria</taxon>
        <taxon>Bacillati</taxon>
        <taxon>Bacillota</taxon>
        <taxon>Clostridia</taxon>
        <taxon>Lachnospirales</taxon>
        <taxon>Lachnospiraceae</taxon>
        <taxon>Blautia</taxon>
    </lineage>
</organism>
<dbReference type="RefSeq" id="WP_005951480.1">
    <property type="nucleotide sequence ID" value="NZ_CP136423.1"/>
</dbReference>
<dbReference type="Pfam" id="PF22083">
    <property type="entry name" value="I-HmuI_NUMOD-like"/>
    <property type="match status" value="1"/>
</dbReference>
<dbReference type="Pfam" id="PF07463">
    <property type="entry name" value="NUMOD4"/>
    <property type="match status" value="1"/>
</dbReference>
<dbReference type="Gene3D" id="1.10.10.10">
    <property type="entry name" value="Winged helix-like DNA-binding domain superfamily/Winged helix DNA-binding domain"/>
    <property type="match status" value="1"/>
</dbReference>
<reference evidence="3 4" key="1">
    <citation type="submission" date="2009-01" db="EMBL/GenBank/DDBJ databases">
        <authorList>
            <person name="Fulton L."/>
            <person name="Clifton S."/>
            <person name="Fulton B."/>
            <person name="Xu J."/>
            <person name="Minx P."/>
            <person name="Pepin K.H."/>
            <person name="Johnson M."/>
            <person name="Bhonagiri V."/>
            <person name="Nash W.E."/>
            <person name="Mardis E.R."/>
            <person name="Wilson R.K."/>
        </authorList>
    </citation>
    <scope>NUCLEOTIDE SEQUENCE [LARGE SCALE GENOMIC DNA]</scope>
    <source>
        <strain evidence="4">DSM 10507 / JCM 14656 / S5a33</strain>
    </source>
</reference>
<dbReference type="PATRIC" id="fig|476272.21.peg.611"/>
<name>C0CR22_BLAHS</name>
<accession>C0CR22</accession>
<dbReference type="eggNOG" id="ENOG5033AUY">
    <property type="taxonomic scope" value="Bacteria"/>
</dbReference>
<evidence type="ECO:0000259" key="2">
    <source>
        <dbReference type="Pfam" id="PF22083"/>
    </source>
</evidence>
<dbReference type="AlphaFoldDB" id="C0CR22"/>
<dbReference type="GeneID" id="86822241"/>
<dbReference type="InterPro" id="IPR036388">
    <property type="entry name" value="WH-like_DNA-bd_sf"/>
</dbReference>
<dbReference type="SUPFAM" id="SSF54060">
    <property type="entry name" value="His-Me finger endonucleases"/>
    <property type="match status" value="1"/>
</dbReference>
<gene>
    <name evidence="3" type="ORF">RUMHYD_03335</name>
</gene>
<dbReference type="HOGENOM" id="CLU_099810_0_0_9"/>
<proteinExistence type="predicted"/>
<dbReference type="EMBL" id="ACBZ01000177">
    <property type="protein sequence ID" value="EEG47785.1"/>
    <property type="molecule type" value="Genomic_DNA"/>
</dbReference>
<dbReference type="InterPro" id="IPR054307">
    <property type="entry name" value="I-HmuI_NUMOD-like"/>
</dbReference>
<dbReference type="Proteomes" id="UP000003100">
    <property type="component" value="Unassembled WGS sequence"/>
</dbReference>
<dbReference type="InterPro" id="IPR010902">
    <property type="entry name" value="NUMOD4"/>
</dbReference>
<protein>
    <submittedName>
        <fullName evidence="3">Uncharacterized protein</fullName>
    </submittedName>
</protein>
<dbReference type="Gene3D" id="3.90.75.20">
    <property type="match status" value="1"/>
</dbReference>
<sequence length="165" mass="18610">MTEKDCIRDVIGYEGLYTVNVLGEIYSVKSKKKLSPCVNRFGYMNVCLYKNGKQKTEKVHRIVASAFIPNPLNKTQVNHIDGNKKNNCVWNLEWNYCSENARHAFAVGLRNGVGVRIVETGQEFSSISECARSINGSDANIGKCITGERDTHKGFHFERIENYGN</sequence>
<evidence type="ECO:0000313" key="4">
    <source>
        <dbReference type="Proteomes" id="UP000003100"/>
    </source>
</evidence>
<evidence type="ECO:0000313" key="3">
    <source>
        <dbReference type="EMBL" id="EEG47785.1"/>
    </source>
</evidence>
<reference evidence="3 4" key="2">
    <citation type="submission" date="2009-02" db="EMBL/GenBank/DDBJ databases">
        <title>Draft genome sequence of Blautia hydrogenotrophica DSM 10507 (Ruminococcus hydrogenotrophicus DSM 10507).</title>
        <authorList>
            <person name="Sudarsanam P."/>
            <person name="Ley R."/>
            <person name="Guruge J."/>
            <person name="Turnbaugh P.J."/>
            <person name="Mahowald M."/>
            <person name="Liep D."/>
            <person name="Gordon J."/>
        </authorList>
    </citation>
    <scope>NUCLEOTIDE SEQUENCE [LARGE SCALE GENOMIC DNA]</scope>
    <source>
        <strain evidence="4">DSM 10507 / JCM 14656 / S5a33</strain>
    </source>
</reference>